<keyword evidence="7" id="KW-1185">Reference proteome</keyword>
<keyword evidence="3" id="KW-0804">Transcription</keyword>
<keyword evidence="4" id="KW-0812">Transmembrane</keyword>
<dbReference type="Proteomes" id="UP000275281">
    <property type="component" value="Unassembled WGS sequence"/>
</dbReference>
<evidence type="ECO:0000256" key="2">
    <source>
        <dbReference type="ARBA" id="ARBA00023125"/>
    </source>
</evidence>
<feature type="domain" description="HTH araC/xylS-type" evidence="5">
    <location>
        <begin position="264"/>
        <end position="372"/>
    </location>
</feature>
<feature type="transmembrane region" description="Helical" evidence="4">
    <location>
        <begin position="219"/>
        <end position="237"/>
    </location>
</feature>
<feature type="transmembrane region" description="Helical" evidence="4">
    <location>
        <begin position="142"/>
        <end position="162"/>
    </location>
</feature>
<dbReference type="GO" id="GO:0003700">
    <property type="term" value="F:DNA-binding transcription factor activity"/>
    <property type="evidence" value="ECO:0007669"/>
    <property type="project" value="InterPro"/>
</dbReference>
<feature type="transmembrane region" description="Helical" evidence="4">
    <location>
        <begin position="183"/>
        <end position="207"/>
    </location>
</feature>
<evidence type="ECO:0000313" key="7">
    <source>
        <dbReference type="Proteomes" id="UP000275281"/>
    </source>
</evidence>
<evidence type="ECO:0000256" key="4">
    <source>
        <dbReference type="SAM" id="Phobius"/>
    </source>
</evidence>
<comment type="caution">
    <text evidence="6">The sequence shown here is derived from an EMBL/GenBank/DDBJ whole genome shotgun (WGS) entry which is preliminary data.</text>
</comment>
<dbReference type="PROSITE" id="PS00041">
    <property type="entry name" value="HTH_ARAC_FAMILY_1"/>
    <property type="match status" value="1"/>
</dbReference>
<dbReference type="RefSeq" id="WP_124028561.1">
    <property type="nucleotide sequence ID" value="NZ_JBHRSN010000007.1"/>
</dbReference>
<protein>
    <submittedName>
        <fullName evidence="6">AraC family transcriptional regulator</fullName>
    </submittedName>
</protein>
<dbReference type="AlphaFoldDB" id="A0A3N5XZ07"/>
<proteinExistence type="predicted"/>
<reference evidence="6 7" key="1">
    <citation type="submission" date="2018-11" db="EMBL/GenBank/DDBJ databases">
        <authorList>
            <person name="Ye M.-Q."/>
            <person name="Du Z.-J."/>
        </authorList>
    </citation>
    <scope>NUCLEOTIDE SEQUENCE [LARGE SCALE GENOMIC DNA]</scope>
    <source>
        <strain evidence="6 7">U0105</strain>
    </source>
</reference>
<evidence type="ECO:0000259" key="5">
    <source>
        <dbReference type="PROSITE" id="PS01124"/>
    </source>
</evidence>
<dbReference type="PANTHER" id="PTHR43280:SF29">
    <property type="entry name" value="ARAC-FAMILY TRANSCRIPTIONAL REGULATOR"/>
    <property type="match status" value="1"/>
</dbReference>
<keyword evidence="1" id="KW-0805">Transcription regulation</keyword>
<feature type="transmembrane region" description="Helical" evidence="4">
    <location>
        <begin position="6"/>
        <end position="28"/>
    </location>
</feature>
<feature type="transmembrane region" description="Helical" evidence="4">
    <location>
        <begin position="102"/>
        <end position="122"/>
    </location>
</feature>
<name>A0A3N5XZ07_9ALTE</name>
<dbReference type="EMBL" id="RPOK01000004">
    <property type="protein sequence ID" value="RPJ65930.1"/>
    <property type="molecule type" value="Genomic_DNA"/>
</dbReference>
<feature type="transmembrane region" description="Helical" evidence="4">
    <location>
        <begin position="70"/>
        <end position="90"/>
    </location>
</feature>
<dbReference type="InterPro" id="IPR009057">
    <property type="entry name" value="Homeodomain-like_sf"/>
</dbReference>
<dbReference type="PROSITE" id="PS01124">
    <property type="entry name" value="HTH_ARAC_FAMILY_2"/>
    <property type="match status" value="1"/>
</dbReference>
<dbReference type="SMART" id="SM00342">
    <property type="entry name" value="HTH_ARAC"/>
    <property type="match status" value="1"/>
</dbReference>
<sequence>MITLSFNTFTLLISITVIIALSFGLLLLLSSHTQKSADRFLAALVFMVAFWNVSILLLEVNLYRYAAGIIWIPFKYTLAIGPCLYFYVHAITHSDITDKRRVWPHFIPVTVEVLMFLSQVFIGLPQHKAYFQTQLFQMVDPVISILAVMSVVIYSFYSWKLIQHYDCWVENNYSHHHRYQLNWLKRLLPTFFTLFLIYFVFLVGDYFFYDYQLTFKDYYPFHLTLAGISIWLCFEAYSKPDIIFPDANVPVSESAEVNIDSEIANQADWLKETLEKNRLYLDPELSLKSLAVTLDLHPNLVSRIINEGLGKSFSECINHYRVEAVKRLLSDPQHRDDTFLAIAHECGFNSKTTFNRIFKKFEGQTPLDYRKKQRV</sequence>
<evidence type="ECO:0000256" key="1">
    <source>
        <dbReference type="ARBA" id="ARBA00023015"/>
    </source>
</evidence>
<dbReference type="InterPro" id="IPR018062">
    <property type="entry name" value="HTH_AraC-typ_CS"/>
</dbReference>
<accession>A0A3N5XZ07</accession>
<dbReference type="PANTHER" id="PTHR43280">
    <property type="entry name" value="ARAC-FAMILY TRANSCRIPTIONAL REGULATOR"/>
    <property type="match status" value="1"/>
</dbReference>
<evidence type="ECO:0000256" key="3">
    <source>
        <dbReference type="ARBA" id="ARBA00023163"/>
    </source>
</evidence>
<dbReference type="GO" id="GO:0043565">
    <property type="term" value="F:sequence-specific DNA binding"/>
    <property type="evidence" value="ECO:0007669"/>
    <property type="project" value="InterPro"/>
</dbReference>
<keyword evidence="4" id="KW-1133">Transmembrane helix</keyword>
<dbReference type="InterPro" id="IPR018060">
    <property type="entry name" value="HTH_AraC"/>
</dbReference>
<gene>
    <name evidence="6" type="ORF">DRW07_14070</name>
</gene>
<feature type="transmembrane region" description="Helical" evidence="4">
    <location>
        <begin position="40"/>
        <end position="58"/>
    </location>
</feature>
<dbReference type="Pfam" id="PF12833">
    <property type="entry name" value="HTH_18"/>
    <property type="match status" value="1"/>
</dbReference>
<organism evidence="6 7">
    <name type="scientific">Alteromonas sediminis</name>
    <dbReference type="NCBI Taxonomy" id="2259342"/>
    <lineage>
        <taxon>Bacteria</taxon>
        <taxon>Pseudomonadati</taxon>
        <taxon>Pseudomonadota</taxon>
        <taxon>Gammaproteobacteria</taxon>
        <taxon>Alteromonadales</taxon>
        <taxon>Alteromonadaceae</taxon>
        <taxon>Alteromonas/Salinimonas group</taxon>
        <taxon>Alteromonas</taxon>
    </lineage>
</organism>
<keyword evidence="4" id="KW-0472">Membrane</keyword>
<dbReference type="SUPFAM" id="SSF46689">
    <property type="entry name" value="Homeodomain-like"/>
    <property type="match status" value="1"/>
</dbReference>
<keyword evidence="2" id="KW-0238">DNA-binding</keyword>
<dbReference type="Gene3D" id="1.10.10.60">
    <property type="entry name" value="Homeodomain-like"/>
    <property type="match status" value="2"/>
</dbReference>
<evidence type="ECO:0000313" key="6">
    <source>
        <dbReference type="EMBL" id="RPJ65930.1"/>
    </source>
</evidence>
<dbReference type="OrthoDB" id="345413at2"/>